<organism evidence="1 2">
    <name type="scientific">Tunturiibacter lichenicola</name>
    <dbReference type="NCBI Taxonomy" id="2051959"/>
    <lineage>
        <taxon>Bacteria</taxon>
        <taxon>Pseudomonadati</taxon>
        <taxon>Acidobacteriota</taxon>
        <taxon>Terriglobia</taxon>
        <taxon>Terriglobales</taxon>
        <taxon>Acidobacteriaceae</taxon>
        <taxon>Tunturiibacter</taxon>
    </lineage>
</organism>
<name>A0A852VDI7_9BACT</name>
<protein>
    <submittedName>
        <fullName evidence="1">Enzyme related to lactoylglutathione lyase</fullName>
    </submittedName>
</protein>
<dbReference type="EMBL" id="JACCCU010000001">
    <property type="protein sequence ID" value="NYF88335.1"/>
    <property type="molecule type" value="Genomic_DNA"/>
</dbReference>
<reference evidence="1 2" key="1">
    <citation type="submission" date="2020-07" db="EMBL/GenBank/DDBJ databases">
        <title>Genomic Encyclopedia of Type Strains, Phase IV (KMG-V): Genome sequencing to study the core and pangenomes of soil and plant-associated prokaryotes.</title>
        <authorList>
            <person name="Whitman W."/>
        </authorList>
    </citation>
    <scope>NUCLEOTIDE SEQUENCE [LARGE SCALE GENOMIC DNA]</scope>
    <source>
        <strain evidence="1 2">M8UP22</strain>
    </source>
</reference>
<gene>
    <name evidence="1" type="ORF">HDF08_000402</name>
</gene>
<comment type="caution">
    <text evidence="1">The sequence shown here is derived from an EMBL/GenBank/DDBJ whole genome shotgun (WGS) entry which is preliminary data.</text>
</comment>
<dbReference type="GO" id="GO:0016829">
    <property type="term" value="F:lyase activity"/>
    <property type="evidence" value="ECO:0007669"/>
    <property type="project" value="UniProtKB-KW"/>
</dbReference>
<evidence type="ECO:0000313" key="2">
    <source>
        <dbReference type="Proteomes" id="UP000564385"/>
    </source>
</evidence>
<proteinExistence type="predicted"/>
<accession>A0A852VDI7</accession>
<dbReference type="AlphaFoldDB" id="A0A852VDI7"/>
<sequence length="86" mass="9210">MMTWAGAGAPELPPEWMGHIHTAKLDEELKTVTVDGGTIVKPAQDIPSVGRFAVVLDPQKVKHLLFEPGKQDAPPRLDQMAAGNVG</sequence>
<dbReference type="SUPFAM" id="SSF54593">
    <property type="entry name" value="Glyoxalase/Bleomycin resistance protein/Dihydroxybiphenyl dioxygenase"/>
    <property type="match status" value="1"/>
</dbReference>
<dbReference type="Gene3D" id="3.10.180.10">
    <property type="entry name" value="2,3-Dihydroxybiphenyl 1,2-Dioxygenase, domain 1"/>
    <property type="match status" value="1"/>
</dbReference>
<dbReference type="Proteomes" id="UP000564385">
    <property type="component" value="Unassembled WGS sequence"/>
</dbReference>
<evidence type="ECO:0000313" key="1">
    <source>
        <dbReference type="EMBL" id="NYF88335.1"/>
    </source>
</evidence>
<keyword evidence="1" id="KW-0456">Lyase</keyword>
<dbReference type="InterPro" id="IPR029068">
    <property type="entry name" value="Glyas_Bleomycin-R_OHBP_Dase"/>
</dbReference>